<dbReference type="EMBL" id="LJCO01000046">
    <property type="protein sequence ID" value="KPV43717.1"/>
    <property type="molecule type" value="Genomic_DNA"/>
</dbReference>
<dbReference type="Proteomes" id="UP000050482">
    <property type="component" value="Unassembled WGS sequence"/>
</dbReference>
<comment type="caution">
    <text evidence="9">The sequence shown here is derived from an EMBL/GenBank/DDBJ whole genome shotgun (WGS) entry which is preliminary data.</text>
</comment>
<sequence>MRAKNEARDKQTAPGQSGAAVVPFSCFDEQTDFDEQTETKQNSTYGGVLLNHKLRLQIGVYVSSRGISRIGDFMLLIGINLSVLNATHSPTAVSILWIIPAIAQLIVSPWAGSITDRMDKRTTMMTIDIIRAFIIAAMALFSNIWVLYIALFLVNSVGTFFPAAAMPYMTYLVPKEHRKRVNGINGSLTSGAIVIGPAITGMIVHITGSVTLAIWLDALSFLLSALAMFILPSLKSNTNANAPKTKTKNASPETSDSGQSVLQTKGIRIWTRDLADALRILSDRPVFTILFVLTALSGAFGAATDSQEVVFARSALHLSSGAYGLLVAIAGLGYVLGALLVTFFAKKLSLQLLIGLGSIVSSIGFVVYAFSHSFLLAALGFVILGVFLSLSGAGQATFNQSALPAEFMGRVSNVISPIRQLLIILLTVGAGLVASLIGVRHMTIGSTSIMLLLSLVTAAVVASPLTKRVLRAADTELIEAAYPRSGSRTQSGR</sequence>
<dbReference type="STRING" id="471514.AN477_11210"/>
<dbReference type="InterPro" id="IPR011701">
    <property type="entry name" value="MFS"/>
</dbReference>
<keyword evidence="10" id="KW-1185">Reference proteome</keyword>
<dbReference type="Pfam" id="PF07690">
    <property type="entry name" value="MFS_1"/>
    <property type="match status" value="1"/>
</dbReference>
<evidence type="ECO:0000313" key="10">
    <source>
        <dbReference type="Proteomes" id="UP000050482"/>
    </source>
</evidence>
<name>A0A0N8PP97_9BACL</name>
<feature type="transmembrane region" description="Helical" evidence="7">
    <location>
        <begin position="157"/>
        <end position="174"/>
    </location>
</feature>
<dbReference type="PANTHER" id="PTHR43266">
    <property type="entry name" value="MACROLIDE-EFFLUX PROTEIN"/>
    <property type="match status" value="1"/>
</dbReference>
<feature type="transmembrane region" description="Helical" evidence="7">
    <location>
        <begin position="94"/>
        <end position="111"/>
    </location>
</feature>
<feature type="transmembrane region" description="Helical" evidence="7">
    <location>
        <begin position="376"/>
        <end position="398"/>
    </location>
</feature>
<dbReference type="PANTHER" id="PTHR43266:SF2">
    <property type="entry name" value="MAJOR FACILITATOR SUPERFAMILY (MFS) PROFILE DOMAIN-CONTAINING PROTEIN"/>
    <property type="match status" value="1"/>
</dbReference>
<evidence type="ECO:0000256" key="7">
    <source>
        <dbReference type="SAM" id="Phobius"/>
    </source>
</evidence>
<dbReference type="CDD" id="cd06173">
    <property type="entry name" value="MFS_MefA_like"/>
    <property type="match status" value="1"/>
</dbReference>
<organism evidence="9 10">
    <name type="scientific">Alicyclobacillus ferrooxydans</name>
    <dbReference type="NCBI Taxonomy" id="471514"/>
    <lineage>
        <taxon>Bacteria</taxon>
        <taxon>Bacillati</taxon>
        <taxon>Bacillota</taxon>
        <taxon>Bacilli</taxon>
        <taxon>Bacillales</taxon>
        <taxon>Alicyclobacillaceae</taxon>
        <taxon>Alicyclobacillus</taxon>
    </lineage>
</organism>
<dbReference type="AlphaFoldDB" id="A0A0N8PP97"/>
<feature type="transmembrane region" description="Helical" evidence="7">
    <location>
        <begin position="443"/>
        <end position="462"/>
    </location>
</feature>
<feature type="transmembrane region" description="Helical" evidence="7">
    <location>
        <begin position="352"/>
        <end position="370"/>
    </location>
</feature>
<feature type="transmembrane region" description="Helical" evidence="7">
    <location>
        <begin position="186"/>
        <end position="206"/>
    </location>
</feature>
<proteinExistence type="predicted"/>
<gene>
    <name evidence="9" type="ORF">AN477_11210</name>
</gene>
<dbReference type="InterPro" id="IPR036259">
    <property type="entry name" value="MFS_trans_sf"/>
</dbReference>
<feature type="transmembrane region" description="Helical" evidence="7">
    <location>
        <begin position="212"/>
        <end position="231"/>
    </location>
</feature>
<evidence type="ECO:0000256" key="6">
    <source>
        <dbReference type="ARBA" id="ARBA00023136"/>
    </source>
</evidence>
<protein>
    <recommendedName>
        <fullName evidence="8">Major facilitator superfamily (MFS) profile domain-containing protein</fullName>
    </recommendedName>
</protein>
<dbReference type="InterPro" id="IPR020846">
    <property type="entry name" value="MFS_dom"/>
</dbReference>
<feature type="transmembrane region" description="Helical" evidence="7">
    <location>
        <begin position="132"/>
        <end position="151"/>
    </location>
</feature>
<dbReference type="GO" id="GO:0005886">
    <property type="term" value="C:plasma membrane"/>
    <property type="evidence" value="ECO:0007669"/>
    <property type="project" value="UniProtKB-SubCell"/>
</dbReference>
<dbReference type="SUPFAM" id="SSF103473">
    <property type="entry name" value="MFS general substrate transporter"/>
    <property type="match status" value="1"/>
</dbReference>
<comment type="subcellular location">
    <subcellularLocation>
        <location evidence="1">Cell membrane</location>
        <topology evidence="1">Multi-pass membrane protein</topology>
    </subcellularLocation>
</comment>
<dbReference type="Gene3D" id="1.20.1250.20">
    <property type="entry name" value="MFS general substrate transporter like domains"/>
    <property type="match status" value="1"/>
</dbReference>
<keyword evidence="6 7" id="KW-0472">Membrane</keyword>
<evidence type="ECO:0000259" key="8">
    <source>
        <dbReference type="PROSITE" id="PS50850"/>
    </source>
</evidence>
<keyword evidence="4 7" id="KW-0812">Transmembrane</keyword>
<feature type="transmembrane region" description="Helical" evidence="7">
    <location>
        <begin position="286"/>
        <end position="303"/>
    </location>
</feature>
<dbReference type="GO" id="GO:0022857">
    <property type="term" value="F:transmembrane transporter activity"/>
    <property type="evidence" value="ECO:0007669"/>
    <property type="project" value="InterPro"/>
</dbReference>
<keyword evidence="3" id="KW-1003">Cell membrane</keyword>
<dbReference type="PROSITE" id="PS50850">
    <property type="entry name" value="MFS"/>
    <property type="match status" value="1"/>
</dbReference>
<evidence type="ECO:0000256" key="5">
    <source>
        <dbReference type="ARBA" id="ARBA00022989"/>
    </source>
</evidence>
<dbReference type="PATRIC" id="fig|471514.4.peg.2050"/>
<reference evidence="9 10" key="1">
    <citation type="submission" date="2015-09" db="EMBL/GenBank/DDBJ databases">
        <title>Draft genome sequence of Alicyclobacillus ferrooxydans DSM 22381.</title>
        <authorList>
            <person name="Hemp J."/>
        </authorList>
    </citation>
    <scope>NUCLEOTIDE SEQUENCE [LARGE SCALE GENOMIC DNA]</scope>
    <source>
        <strain evidence="9 10">TC-34</strain>
    </source>
</reference>
<feature type="transmembrane region" description="Helical" evidence="7">
    <location>
        <begin position="323"/>
        <end position="345"/>
    </location>
</feature>
<feature type="transmembrane region" description="Helical" evidence="7">
    <location>
        <begin position="70"/>
        <end position="88"/>
    </location>
</feature>
<evidence type="ECO:0000256" key="2">
    <source>
        <dbReference type="ARBA" id="ARBA00022448"/>
    </source>
</evidence>
<evidence type="ECO:0000313" key="9">
    <source>
        <dbReference type="EMBL" id="KPV43717.1"/>
    </source>
</evidence>
<evidence type="ECO:0000256" key="4">
    <source>
        <dbReference type="ARBA" id="ARBA00022692"/>
    </source>
</evidence>
<feature type="transmembrane region" description="Helical" evidence="7">
    <location>
        <begin position="418"/>
        <end position="437"/>
    </location>
</feature>
<accession>A0A0N8PP97</accession>
<keyword evidence="5 7" id="KW-1133">Transmembrane helix</keyword>
<feature type="domain" description="Major facilitator superfamily (MFS) profile" evidence="8">
    <location>
        <begin position="52"/>
        <end position="471"/>
    </location>
</feature>
<evidence type="ECO:0000256" key="1">
    <source>
        <dbReference type="ARBA" id="ARBA00004651"/>
    </source>
</evidence>
<keyword evidence="2" id="KW-0813">Transport</keyword>
<evidence type="ECO:0000256" key="3">
    <source>
        <dbReference type="ARBA" id="ARBA00022475"/>
    </source>
</evidence>